<reference evidence="1 2" key="1">
    <citation type="submission" date="2020-05" db="EMBL/GenBank/DDBJ databases">
        <title>Horizontal transmission and recombination maintain forever young bacterial symbiont genomes.</title>
        <authorList>
            <person name="Russell S.L."/>
            <person name="Pepper-Tunick E."/>
            <person name="Svedberg J."/>
            <person name="Byrne A."/>
            <person name="Ruelas Castillo J."/>
            <person name="Vollmers C."/>
            <person name="Beinart R.A."/>
            <person name="Corbett-Detig R."/>
        </authorList>
    </citation>
    <scope>NUCLEOTIDE SEQUENCE [LARGE SCALE GENOMIC DNA]</scope>
    <source>
        <strain evidence="1">455</strain>
    </source>
</reference>
<gene>
    <name evidence="1" type="ORF">H0A76_12695</name>
</gene>
<dbReference type="AlphaFoldDB" id="A0A853F917"/>
<comment type="caution">
    <text evidence="1">The sequence shown here is derived from an EMBL/GenBank/DDBJ whole genome shotgun (WGS) entry which is preliminary data.</text>
</comment>
<dbReference type="EMBL" id="JACCHT010000006">
    <property type="protein sequence ID" value="NYT28630.1"/>
    <property type="molecule type" value="Genomic_DNA"/>
</dbReference>
<organism evidence="1 2">
    <name type="scientific">Candidatus Thiodubiliella endoseptemdiera</name>
    <dbReference type="NCBI Taxonomy" id="2738886"/>
    <lineage>
        <taxon>Bacteria</taxon>
        <taxon>Pseudomonadati</taxon>
        <taxon>Pseudomonadota</taxon>
        <taxon>Gammaproteobacteria</taxon>
        <taxon>Candidatus Pseudothioglobaceae</taxon>
        <taxon>Candidatus Thiodubiliella</taxon>
    </lineage>
</organism>
<dbReference type="Proteomes" id="UP000568751">
    <property type="component" value="Unassembled WGS sequence"/>
</dbReference>
<name>A0A853F917_9GAMM</name>
<protein>
    <recommendedName>
        <fullName evidence="3">Reverse transcriptase domain-containing protein</fullName>
    </recommendedName>
</protein>
<proteinExistence type="predicted"/>
<sequence>MCLCRWGPPRVCLGPLLFLVYINDIGDKLLSLSRLFADDTSLGYASQDEDQIKYVINHDLHELGDWSKRWLMSFNPDKTEIMLFKNVENSTNFNFYFDGKLIPLKSNHKHLGITFSEEAKWNKHVANLIKSVSKHICVLRKLKYKLNRKI</sequence>
<evidence type="ECO:0008006" key="3">
    <source>
        <dbReference type="Google" id="ProtNLM"/>
    </source>
</evidence>
<evidence type="ECO:0000313" key="1">
    <source>
        <dbReference type="EMBL" id="NYT28630.1"/>
    </source>
</evidence>
<evidence type="ECO:0000313" key="2">
    <source>
        <dbReference type="Proteomes" id="UP000568751"/>
    </source>
</evidence>
<dbReference type="PANTHER" id="PTHR33332">
    <property type="entry name" value="REVERSE TRANSCRIPTASE DOMAIN-CONTAINING PROTEIN"/>
    <property type="match status" value="1"/>
</dbReference>
<accession>A0A853F917</accession>